<dbReference type="Gene3D" id="3.40.50.300">
    <property type="entry name" value="P-loop containing nucleotide triphosphate hydrolases"/>
    <property type="match status" value="1"/>
</dbReference>
<dbReference type="InterPro" id="IPR051995">
    <property type="entry name" value="Ciliary_GTPase"/>
</dbReference>
<dbReference type="GO" id="GO:1905515">
    <property type="term" value="P:non-motile cilium assembly"/>
    <property type="evidence" value="ECO:0007669"/>
    <property type="project" value="TreeGrafter"/>
</dbReference>
<dbReference type="GO" id="GO:0046872">
    <property type="term" value="F:metal ion binding"/>
    <property type="evidence" value="ECO:0007669"/>
    <property type="project" value="UniProtKB-KW"/>
</dbReference>
<evidence type="ECO:0000256" key="6">
    <source>
        <dbReference type="SAM" id="MobiDB-lite"/>
    </source>
</evidence>
<dbReference type="GO" id="GO:0097730">
    <property type="term" value="C:non-motile cilium"/>
    <property type="evidence" value="ECO:0007669"/>
    <property type="project" value="TreeGrafter"/>
</dbReference>
<feature type="coiled-coil region" evidence="5">
    <location>
        <begin position="202"/>
        <end position="239"/>
    </location>
</feature>
<feature type="binding site" evidence="3">
    <location>
        <begin position="130"/>
        <end position="133"/>
    </location>
    <ligand>
        <name>GTP</name>
        <dbReference type="ChEBI" id="CHEBI:37565"/>
    </ligand>
</feature>
<dbReference type="PANTHER" id="PTHR46090:SF2">
    <property type="entry name" value="ADP-RIBOSYLATION FACTOR-LIKE PROTEIN 13B"/>
    <property type="match status" value="1"/>
</dbReference>
<evidence type="ECO:0000256" key="4">
    <source>
        <dbReference type="PIRSR" id="PIRSR606689-2"/>
    </source>
</evidence>
<feature type="region of interest" description="Disordered" evidence="6">
    <location>
        <begin position="244"/>
        <end position="310"/>
    </location>
</feature>
<feature type="binding site" evidence="3">
    <location>
        <position position="74"/>
    </location>
    <ligand>
        <name>GTP</name>
        <dbReference type="ChEBI" id="CHEBI:37565"/>
    </ligand>
</feature>
<dbReference type="NCBIfam" id="TIGR00231">
    <property type="entry name" value="small_GTP"/>
    <property type="match status" value="1"/>
</dbReference>
<comment type="caution">
    <text evidence="7">The sequence shown here is derived from an EMBL/GenBank/DDBJ whole genome shotgun (WGS) entry which is preliminary data.</text>
</comment>
<keyword evidence="8" id="KW-1185">Reference proteome</keyword>
<keyword evidence="5" id="KW-0175">Coiled coil</keyword>
<dbReference type="InterPro" id="IPR027417">
    <property type="entry name" value="P-loop_NTPase"/>
</dbReference>
<keyword evidence="1 3" id="KW-0547">Nucleotide-binding</keyword>
<feature type="compositionally biased region" description="Basic residues" evidence="6">
    <location>
        <begin position="472"/>
        <end position="486"/>
    </location>
</feature>
<name>A0A8B6C2E8_MYTGA</name>
<protein>
    <submittedName>
        <fullName evidence="7">ADP-ribosylation factor-like protein 13B</fullName>
    </submittedName>
</protein>
<feature type="binding site" evidence="4">
    <location>
        <position position="35"/>
    </location>
    <ligand>
        <name>Mg(2+)</name>
        <dbReference type="ChEBI" id="CHEBI:18420"/>
    </ligand>
</feature>
<keyword evidence="2 3" id="KW-0342">GTP-binding</keyword>
<dbReference type="AlphaFoldDB" id="A0A8B6C2E8"/>
<dbReference type="OrthoDB" id="14717at2759"/>
<dbReference type="GO" id="GO:0005525">
    <property type="term" value="F:GTP binding"/>
    <property type="evidence" value="ECO:0007669"/>
    <property type="project" value="UniProtKB-KW"/>
</dbReference>
<gene>
    <name evidence="7" type="ORF">MGAL_10B007311</name>
</gene>
<evidence type="ECO:0000256" key="5">
    <source>
        <dbReference type="SAM" id="Coils"/>
    </source>
</evidence>
<keyword evidence="4" id="KW-0479">Metal-binding</keyword>
<evidence type="ECO:0000256" key="1">
    <source>
        <dbReference type="ARBA" id="ARBA00022741"/>
    </source>
</evidence>
<dbReference type="InterPro" id="IPR006689">
    <property type="entry name" value="Small_GTPase_ARF/SAR"/>
</dbReference>
<dbReference type="SUPFAM" id="SSF52540">
    <property type="entry name" value="P-loop containing nucleoside triphosphate hydrolases"/>
    <property type="match status" value="1"/>
</dbReference>
<feature type="binding site" evidence="4">
    <location>
        <position position="52"/>
    </location>
    <ligand>
        <name>Mg(2+)</name>
        <dbReference type="ChEBI" id="CHEBI:18420"/>
    </ligand>
</feature>
<dbReference type="Pfam" id="PF00025">
    <property type="entry name" value="Arf"/>
    <property type="match status" value="1"/>
</dbReference>
<evidence type="ECO:0000313" key="7">
    <source>
        <dbReference type="EMBL" id="VDH98927.1"/>
    </source>
</evidence>
<dbReference type="Proteomes" id="UP000596742">
    <property type="component" value="Unassembled WGS sequence"/>
</dbReference>
<dbReference type="PROSITE" id="PS51417">
    <property type="entry name" value="ARF"/>
    <property type="match status" value="1"/>
</dbReference>
<proteinExistence type="predicted"/>
<reference evidence="7" key="1">
    <citation type="submission" date="2018-11" db="EMBL/GenBank/DDBJ databases">
        <authorList>
            <person name="Alioto T."/>
            <person name="Alioto T."/>
        </authorList>
    </citation>
    <scope>NUCLEOTIDE SEQUENCE</scope>
</reference>
<feature type="region of interest" description="Disordered" evidence="6">
    <location>
        <begin position="462"/>
        <end position="499"/>
    </location>
</feature>
<evidence type="ECO:0000256" key="2">
    <source>
        <dbReference type="ARBA" id="ARBA00023134"/>
    </source>
</evidence>
<feature type="compositionally biased region" description="Basic and acidic residues" evidence="6">
    <location>
        <begin position="257"/>
        <end position="294"/>
    </location>
</feature>
<dbReference type="GO" id="GO:0097500">
    <property type="term" value="P:receptor localization to non-motile cilium"/>
    <property type="evidence" value="ECO:0007669"/>
    <property type="project" value="TreeGrafter"/>
</dbReference>
<feature type="compositionally biased region" description="Basic residues" evidence="6">
    <location>
        <begin position="389"/>
        <end position="399"/>
    </location>
</feature>
<dbReference type="FunFam" id="3.40.50.300:FF:000415">
    <property type="entry name" value="ADP-ribosylation factor-like GTPase 13B"/>
    <property type="match status" value="1"/>
</dbReference>
<feature type="region of interest" description="Disordered" evidence="6">
    <location>
        <begin position="325"/>
        <end position="423"/>
    </location>
</feature>
<dbReference type="SMART" id="SM00178">
    <property type="entry name" value="SAR"/>
    <property type="match status" value="1"/>
</dbReference>
<sequence length="616" mass="70245">MISLMGKCFSCLKRKTQPRREVTLAILGLDNAGKTTATKALLGETHHDTAPTVGFTSESLTLDHYEIKIFDLGGGKNIRRIWKEYFVEVYGVIFVVDSSTPERLEEAKVVLKGLLEDEKVAGKPILLLANKQDHQNAMDEVDICDQLGLEDLVNANKCPCRIETCSALKGTGKKMDNNIKVGLKWMCATLEHNWRVYQPRVENDMEVEAAKKRKELAEKKERVRKIREEREKKEEEERKRLGIEKPVSEDEDQLDGDPFKRVDVNSLNEKEKRMKEEKRKKKELELKMLGRDTNDNNTVNNDLDESEGEIRSSRSLKYLGLRNGLSSNENHMKNGNLNRLSSENKLPYDSEQDSDLDITSKKSRRATPRLPPLQKPLGTKFTPDDQPAGKKKRKKKKLKALQEKIEENEDMGESFQPSKHSVQSVSKIEVNTLNPYTENQNSFHSDTSSSKHIVVGKTLSYDNETEEDTTPRSHKVKKKKKVKSKGMHQSFDDFPTPRSIEAAENNTDFASSLSYRIDNEESNPTEVRKLKKKAYLKKNKTGPSDEEIEIGDTLRNTGITDFTWTLGSPKKEVLSSDEGPVQKNWGFAEDLEDTIDTPTRRIGVRPNFEDDEDVML</sequence>
<dbReference type="GO" id="GO:0003924">
    <property type="term" value="F:GTPase activity"/>
    <property type="evidence" value="ECO:0007669"/>
    <property type="project" value="InterPro"/>
</dbReference>
<dbReference type="InterPro" id="IPR005225">
    <property type="entry name" value="Small_GTP-bd"/>
</dbReference>
<feature type="binding site" evidence="3">
    <location>
        <begin position="28"/>
        <end position="35"/>
    </location>
    <ligand>
        <name>GTP</name>
        <dbReference type="ChEBI" id="CHEBI:37565"/>
    </ligand>
</feature>
<keyword evidence="4" id="KW-0460">Magnesium</keyword>
<accession>A0A8B6C2E8</accession>
<dbReference type="PANTHER" id="PTHR46090">
    <property type="entry name" value="ADP-RIBOSYLATION FACTOR-LIKE PROTEIN 13B"/>
    <property type="match status" value="1"/>
</dbReference>
<evidence type="ECO:0000256" key="3">
    <source>
        <dbReference type="PIRSR" id="PIRSR606689-1"/>
    </source>
</evidence>
<dbReference type="EMBL" id="UYJE01001066">
    <property type="protein sequence ID" value="VDH98927.1"/>
    <property type="molecule type" value="Genomic_DNA"/>
</dbReference>
<dbReference type="SMART" id="SM00177">
    <property type="entry name" value="ARF"/>
    <property type="match status" value="1"/>
</dbReference>
<feature type="compositionally biased region" description="Polar residues" evidence="6">
    <location>
        <begin position="325"/>
        <end position="344"/>
    </location>
</feature>
<dbReference type="GO" id="GO:0060170">
    <property type="term" value="C:ciliary membrane"/>
    <property type="evidence" value="ECO:0007669"/>
    <property type="project" value="TreeGrafter"/>
</dbReference>
<dbReference type="PRINTS" id="PR00328">
    <property type="entry name" value="SAR1GTPBP"/>
</dbReference>
<organism evidence="7 8">
    <name type="scientific">Mytilus galloprovincialis</name>
    <name type="common">Mediterranean mussel</name>
    <dbReference type="NCBI Taxonomy" id="29158"/>
    <lineage>
        <taxon>Eukaryota</taxon>
        <taxon>Metazoa</taxon>
        <taxon>Spiralia</taxon>
        <taxon>Lophotrochozoa</taxon>
        <taxon>Mollusca</taxon>
        <taxon>Bivalvia</taxon>
        <taxon>Autobranchia</taxon>
        <taxon>Pteriomorphia</taxon>
        <taxon>Mytilida</taxon>
        <taxon>Mytiloidea</taxon>
        <taxon>Mytilidae</taxon>
        <taxon>Mytilinae</taxon>
        <taxon>Mytilus</taxon>
    </lineage>
</organism>
<evidence type="ECO:0000313" key="8">
    <source>
        <dbReference type="Proteomes" id="UP000596742"/>
    </source>
</evidence>